<dbReference type="Proteomes" id="UP000515312">
    <property type="component" value="Chromosome"/>
</dbReference>
<evidence type="ECO:0000313" key="1">
    <source>
        <dbReference type="EMBL" id="QNI30836.1"/>
    </source>
</evidence>
<dbReference type="KEGG" id="adin:H7849_17165"/>
<protein>
    <submittedName>
        <fullName evidence="1">Uncharacterized protein</fullName>
    </submittedName>
</protein>
<organism evidence="1 2">
    <name type="scientific">Alloacidobacterium dinghuense</name>
    <dbReference type="NCBI Taxonomy" id="2763107"/>
    <lineage>
        <taxon>Bacteria</taxon>
        <taxon>Pseudomonadati</taxon>
        <taxon>Acidobacteriota</taxon>
        <taxon>Terriglobia</taxon>
        <taxon>Terriglobales</taxon>
        <taxon>Acidobacteriaceae</taxon>
        <taxon>Alloacidobacterium</taxon>
    </lineage>
</organism>
<dbReference type="RefSeq" id="WP_186740989.1">
    <property type="nucleotide sequence ID" value="NZ_CP060394.1"/>
</dbReference>
<sequence>MPRQETFLKESAGPVTVEVIKTYDRDFAREVFNSMEQDAKETLAQALELSKKFEPEDIPNSNGIEYDDFLWEELSEDSLEDVRQYPRQHSFFVVTVNKDGKSQDRYVSTDWPSAESYAKSALQK</sequence>
<name>A0A7G8BE66_9BACT</name>
<dbReference type="EMBL" id="CP060394">
    <property type="protein sequence ID" value="QNI30836.1"/>
    <property type="molecule type" value="Genomic_DNA"/>
</dbReference>
<evidence type="ECO:0000313" key="2">
    <source>
        <dbReference type="Proteomes" id="UP000515312"/>
    </source>
</evidence>
<dbReference type="AlphaFoldDB" id="A0A7G8BE66"/>
<proteinExistence type="predicted"/>
<accession>A0A7G8BE66</accession>
<reference evidence="1 2" key="1">
    <citation type="submission" date="2020-08" db="EMBL/GenBank/DDBJ databases">
        <title>Edaphobacter telluris sp. nov. and Acidobacterium dinghuensis sp. nov., two acidobacteria isolated from forest soil.</title>
        <authorList>
            <person name="Fu J."/>
            <person name="Qiu L."/>
        </authorList>
    </citation>
    <scope>NUCLEOTIDE SEQUENCE [LARGE SCALE GENOMIC DNA]</scope>
    <source>
        <strain evidence="1">4Y35</strain>
    </source>
</reference>
<keyword evidence="2" id="KW-1185">Reference proteome</keyword>
<gene>
    <name evidence="1" type="ORF">H7849_17165</name>
</gene>